<reference evidence="1 2" key="1">
    <citation type="submission" date="2024-09" db="EMBL/GenBank/DDBJ databases">
        <title>Chromosome-scale assembly of Riccia fluitans.</title>
        <authorList>
            <person name="Paukszto L."/>
            <person name="Sawicki J."/>
            <person name="Karawczyk K."/>
            <person name="Piernik-Szablinska J."/>
            <person name="Szczecinska M."/>
            <person name="Mazdziarz M."/>
        </authorList>
    </citation>
    <scope>NUCLEOTIDE SEQUENCE [LARGE SCALE GENOMIC DNA]</scope>
    <source>
        <strain evidence="1">Rf_01</strain>
        <tissue evidence="1">Aerial parts of the thallus</tissue>
    </source>
</reference>
<dbReference type="EMBL" id="JBHFFA010000006">
    <property type="protein sequence ID" value="KAL2620928.1"/>
    <property type="molecule type" value="Genomic_DNA"/>
</dbReference>
<protein>
    <submittedName>
        <fullName evidence="1">Uncharacterized protein</fullName>
    </submittedName>
</protein>
<dbReference type="Proteomes" id="UP001605036">
    <property type="component" value="Unassembled WGS sequence"/>
</dbReference>
<proteinExistence type="predicted"/>
<accession>A0ABD1Y2L9</accession>
<keyword evidence="2" id="KW-1185">Reference proteome</keyword>
<comment type="caution">
    <text evidence="1">The sequence shown here is derived from an EMBL/GenBank/DDBJ whole genome shotgun (WGS) entry which is preliminary data.</text>
</comment>
<gene>
    <name evidence="1" type="ORF">R1flu_001133</name>
</gene>
<name>A0ABD1Y2L9_9MARC</name>
<evidence type="ECO:0000313" key="1">
    <source>
        <dbReference type="EMBL" id="KAL2620928.1"/>
    </source>
</evidence>
<organism evidence="1 2">
    <name type="scientific">Riccia fluitans</name>
    <dbReference type="NCBI Taxonomy" id="41844"/>
    <lineage>
        <taxon>Eukaryota</taxon>
        <taxon>Viridiplantae</taxon>
        <taxon>Streptophyta</taxon>
        <taxon>Embryophyta</taxon>
        <taxon>Marchantiophyta</taxon>
        <taxon>Marchantiopsida</taxon>
        <taxon>Marchantiidae</taxon>
        <taxon>Marchantiales</taxon>
        <taxon>Ricciaceae</taxon>
        <taxon>Riccia</taxon>
    </lineage>
</organism>
<dbReference type="AlphaFoldDB" id="A0ABD1Y2L9"/>
<sequence>MEVVSSSWSASSAESKEAREHIRRMVSCVVGHFSAEYGKLCTARGRVPNSVEMRILEQFDSEMLIAKRQTLGKKAPHQGGMVLPDGIIWVPNGAIKREKQLSGGSYGETHTCFVRGSLFFDECVLYCVKQYKAHSQTIATTECNREILASRIHHPGIV</sequence>
<evidence type="ECO:0000313" key="2">
    <source>
        <dbReference type="Proteomes" id="UP001605036"/>
    </source>
</evidence>